<gene>
    <name evidence="2" type="ORF">HNQ58_001696</name>
</gene>
<dbReference type="GO" id="GO:1902604">
    <property type="term" value="P:p-aminobenzoyl-glutamate transmembrane transport"/>
    <property type="evidence" value="ECO:0007669"/>
    <property type="project" value="InterPro"/>
</dbReference>
<dbReference type="GO" id="GO:0015558">
    <property type="term" value="F:secondary active p-aminobenzoyl-glutamate transmembrane transporter activity"/>
    <property type="evidence" value="ECO:0007669"/>
    <property type="project" value="InterPro"/>
</dbReference>
<dbReference type="InterPro" id="IPR004697">
    <property type="entry name" value="AbgT"/>
</dbReference>
<feature type="transmembrane region" description="Helical" evidence="1">
    <location>
        <begin position="118"/>
        <end position="139"/>
    </location>
</feature>
<keyword evidence="1" id="KW-0472">Membrane</keyword>
<sequence>MSDLPATPAKRTAIDRFLNIVEKGGNALPHPATLFAILALTVIVLSWIASQFTLMVHHPVTGAEIRPVNLLSIDGLHRILTGLVTNFTGFAPLGTVLVSLIGIGVAEHSGLIGAALRQLVLAAPRFLLTPILVFAGVMSNMASEIGYVLLVPLAGLIFQAAGRHPILGMAAAFAGVSGGYSANLLLGTIDPLLAGLSQEAARILDHDYTVSPAANYYFMFVSTFVVTALGWFVTEVIVAKRFPDAATRSSDEKIEPMSAAEKRGLVYALVASLALTALILWGTLPADGFLRDRETGDLLNSPFLQGIVAIIFAYGVVAGIAYGIGAGTVKSDEDVIKGMSQSMATLGGYLVLVFFAAQFVAFFNWTQLGLIFAVEGATFLKALNMPAIPLFMGFILLTATANLFMGSASAKWALMAPVFVPMFMLLGYSPEITQLGYRIGDSVTNIISPMMSYFALIIAFFQRYEPKAGIGTLVAVMLPYSIVFLIGWTVLFSIWLALDLPIGPGAPLEYIQAMQAG</sequence>
<feature type="transmembrane region" description="Helical" evidence="1">
    <location>
        <begin position="264"/>
        <end position="283"/>
    </location>
</feature>
<evidence type="ECO:0000256" key="1">
    <source>
        <dbReference type="SAM" id="Phobius"/>
    </source>
</evidence>
<feature type="transmembrane region" description="Helical" evidence="1">
    <location>
        <begin position="473"/>
        <end position="498"/>
    </location>
</feature>
<keyword evidence="1" id="KW-0812">Transmembrane</keyword>
<feature type="transmembrane region" description="Helical" evidence="1">
    <location>
        <begin position="145"/>
        <end position="162"/>
    </location>
</feature>
<proteinExistence type="predicted"/>
<dbReference type="PANTHER" id="PTHR30282:SF0">
    <property type="entry name" value="P-AMINOBENZOYL-GLUTAMATE TRANSPORT PROTEIN"/>
    <property type="match status" value="1"/>
</dbReference>
<evidence type="ECO:0000313" key="3">
    <source>
        <dbReference type="Proteomes" id="UP000519004"/>
    </source>
</evidence>
<feature type="transmembrane region" description="Helical" evidence="1">
    <location>
        <begin position="216"/>
        <end position="238"/>
    </location>
</feature>
<feature type="transmembrane region" description="Helical" evidence="1">
    <location>
        <begin position="303"/>
        <end position="325"/>
    </location>
</feature>
<feature type="transmembrane region" description="Helical" evidence="1">
    <location>
        <begin position="442"/>
        <end position="461"/>
    </location>
</feature>
<dbReference type="RefSeq" id="WP_246417217.1">
    <property type="nucleotide sequence ID" value="NZ_JACHHX010000010.1"/>
</dbReference>
<reference evidence="2 3" key="1">
    <citation type="submission" date="2020-08" db="EMBL/GenBank/DDBJ databases">
        <title>Genomic Encyclopedia of Type Strains, Phase IV (KMG-IV): sequencing the most valuable type-strain genomes for metagenomic binning, comparative biology and taxonomic classification.</title>
        <authorList>
            <person name="Goeker M."/>
        </authorList>
    </citation>
    <scope>NUCLEOTIDE SEQUENCE [LARGE SCALE GENOMIC DNA]</scope>
    <source>
        <strain evidence="2 3">DSM 25897</strain>
    </source>
</reference>
<feature type="transmembrane region" description="Helical" evidence="1">
    <location>
        <begin position="346"/>
        <end position="365"/>
    </location>
</feature>
<feature type="transmembrane region" description="Helical" evidence="1">
    <location>
        <begin position="79"/>
        <end position="106"/>
    </location>
</feature>
<dbReference type="Proteomes" id="UP000519004">
    <property type="component" value="Unassembled WGS sequence"/>
</dbReference>
<dbReference type="EMBL" id="JACHHX010000010">
    <property type="protein sequence ID" value="MBB5015788.1"/>
    <property type="molecule type" value="Genomic_DNA"/>
</dbReference>
<organism evidence="2 3">
    <name type="scientific">Rehaibacterium terrae</name>
    <dbReference type="NCBI Taxonomy" id="1341696"/>
    <lineage>
        <taxon>Bacteria</taxon>
        <taxon>Pseudomonadati</taxon>
        <taxon>Pseudomonadota</taxon>
        <taxon>Gammaproteobacteria</taxon>
        <taxon>Lysobacterales</taxon>
        <taxon>Lysobacteraceae</taxon>
        <taxon>Rehaibacterium</taxon>
    </lineage>
</organism>
<keyword evidence="1" id="KW-1133">Transmembrane helix</keyword>
<dbReference type="PANTHER" id="PTHR30282">
    <property type="entry name" value="P-AMINOBENZOYL GLUTAMATE TRANSPORTER"/>
    <property type="match status" value="1"/>
</dbReference>
<name>A0A7W7Y0D8_9GAMM</name>
<feature type="transmembrane region" description="Helical" evidence="1">
    <location>
        <begin position="32"/>
        <end position="49"/>
    </location>
</feature>
<comment type="caution">
    <text evidence="2">The sequence shown here is derived from an EMBL/GenBank/DDBJ whole genome shotgun (WGS) entry which is preliminary data.</text>
</comment>
<dbReference type="AlphaFoldDB" id="A0A7W7Y0D8"/>
<evidence type="ECO:0000313" key="2">
    <source>
        <dbReference type="EMBL" id="MBB5015788.1"/>
    </source>
</evidence>
<feature type="transmembrane region" description="Helical" evidence="1">
    <location>
        <begin position="412"/>
        <end position="430"/>
    </location>
</feature>
<protein>
    <submittedName>
        <fullName evidence="2">Aminobenzoyl-glutamate transport protein</fullName>
    </submittedName>
</protein>
<keyword evidence="3" id="KW-1185">Reference proteome</keyword>
<feature type="transmembrane region" description="Helical" evidence="1">
    <location>
        <begin position="385"/>
        <end position="405"/>
    </location>
</feature>
<accession>A0A7W7Y0D8</accession>
<dbReference type="Pfam" id="PF03806">
    <property type="entry name" value="ABG_transport"/>
    <property type="match status" value="1"/>
</dbReference>